<feature type="transmembrane region" description="Helical" evidence="5">
    <location>
        <begin position="57"/>
        <end position="78"/>
    </location>
</feature>
<dbReference type="Gene3D" id="1.20.1070.10">
    <property type="entry name" value="Rhodopsin 7-helix transmembrane proteins"/>
    <property type="match status" value="1"/>
</dbReference>
<dbReference type="Proteomes" id="UP000008549">
    <property type="component" value="Unassembled WGS sequence"/>
</dbReference>
<evidence type="ECO:0000256" key="3">
    <source>
        <dbReference type="ARBA" id="ARBA00022989"/>
    </source>
</evidence>
<dbReference type="eggNOG" id="ENOG502R6QI">
    <property type="taxonomic scope" value="Eukaryota"/>
</dbReference>
<accession>B6II92</accession>
<dbReference type="EMBL" id="HE600908">
    <property type="protein sequence ID" value="CAR99622.1"/>
    <property type="molecule type" value="Genomic_DNA"/>
</dbReference>
<dbReference type="SUPFAM" id="SSF81321">
    <property type="entry name" value="Family A G protein-coupled receptor-like"/>
    <property type="match status" value="1"/>
</dbReference>
<sequence length="193" mass="22371">MMLLGFYDIFNTTCFLFSFYGIFAMNMQSILSLFIGLDRLYKVSFPVKYSKLPISHYIIGFVFCVVASLLVTFSKYAFLAENNLHIKTVESVNRILNSLIVIIAFYVCTWFLAMASLFLSEVLKLEGATVYMVRRWAGWLVTCNSSLHVFVYFWRTPEYRKAIIQFFCLPFKSESNNSKILISAIPRNQVMVL</sequence>
<dbReference type="GO" id="GO:0016020">
    <property type="term" value="C:membrane"/>
    <property type="evidence" value="ECO:0007669"/>
    <property type="project" value="UniProtKB-SubCell"/>
</dbReference>
<dbReference type="HOGENOM" id="CLU_087184_0_0_1"/>
<dbReference type="STRING" id="6238.B6II92"/>
<dbReference type="RefSeq" id="XP_045099185.1">
    <property type="nucleotide sequence ID" value="XM_045236562.1"/>
</dbReference>
<evidence type="ECO:0000256" key="2">
    <source>
        <dbReference type="ARBA" id="ARBA00022692"/>
    </source>
</evidence>
<dbReference type="WormBase" id="CBG26892">
    <property type="protein sequence ID" value="CBP48030"/>
    <property type="gene ID" value="WBGene00088306"/>
</dbReference>
<gene>
    <name evidence="6 8" type="ORF">CBG26892</name>
    <name evidence="6" type="ORF">CBG_26892</name>
</gene>
<dbReference type="GO" id="GO:0004930">
    <property type="term" value="F:G protein-coupled receptor activity"/>
    <property type="evidence" value="ECO:0007669"/>
    <property type="project" value="InterPro"/>
</dbReference>
<comment type="subcellular location">
    <subcellularLocation>
        <location evidence="1">Membrane</location>
    </subcellularLocation>
</comment>
<dbReference type="GeneID" id="68918356"/>
<feature type="transmembrane region" description="Helical" evidence="5">
    <location>
        <begin position="99"/>
        <end position="120"/>
    </location>
</feature>
<feature type="transmembrane region" description="Helical" evidence="5">
    <location>
        <begin position="136"/>
        <end position="154"/>
    </location>
</feature>
<dbReference type="Pfam" id="PF10320">
    <property type="entry name" value="7TM_GPCR_Srsx"/>
    <property type="match status" value="2"/>
</dbReference>
<dbReference type="PANTHER" id="PTHR23360">
    <property type="entry name" value="G-PROTEIN COUPLED RECEPTORS FAMILY 1 PROFILE DOMAIN-CONTAINING PROTEIN-RELATED"/>
    <property type="match status" value="1"/>
</dbReference>
<reference evidence="6 7" key="2">
    <citation type="journal article" date="2011" name="PLoS Genet.">
        <title>Caenorhabditis briggsae recombinant inbred line genotypes reveal inter-strain incompatibility and the evolution of recombination.</title>
        <authorList>
            <person name="Ross J.A."/>
            <person name="Koboldt D.C."/>
            <person name="Staisch J.E."/>
            <person name="Chamberlin H.M."/>
            <person name="Gupta B.P."/>
            <person name="Miller R.D."/>
            <person name="Baird S.E."/>
            <person name="Haag E.S."/>
        </authorList>
    </citation>
    <scope>NUCLEOTIDE SEQUENCE [LARGE SCALE GENOMIC DNA]</scope>
    <source>
        <strain evidence="6 7">AF16</strain>
    </source>
</reference>
<dbReference type="InParanoid" id="B6II92"/>
<keyword evidence="7" id="KW-1185">Reference proteome</keyword>
<reference evidence="6 7" key="1">
    <citation type="journal article" date="2003" name="PLoS Biol.">
        <title>The genome sequence of Caenorhabditis briggsae: a platform for comparative genomics.</title>
        <authorList>
            <person name="Stein L.D."/>
            <person name="Bao Z."/>
            <person name="Blasiar D."/>
            <person name="Blumenthal T."/>
            <person name="Brent M.R."/>
            <person name="Chen N."/>
            <person name="Chinwalla A."/>
            <person name="Clarke L."/>
            <person name="Clee C."/>
            <person name="Coghlan A."/>
            <person name="Coulson A."/>
            <person name="D'Eustachio P."/>
            <person name="Fitch D.H."/>
            <person name="Fulton L.A."/>
            <person name="Fulton R.E."/>
            <person name="Griffiths-Jones S."/>
            <person name="Harris T.W."/>
            <person name="Hillier L.W."/>
            <person name="Kamath R."/>
            <person name="Kuwabara P.E."/>
            <person name="Mardis E.R."/>
            <person name="Marra M.A."/>
            <person name="Miner T.L."/>
            <person name="Minx P."/>
            <person name="Mullikin J.C."/>
            <person name="Plumb R.W."/>
            <person name="Rogers J."/>
            <person name="Schein J.E."/>
            <person name="Sohrmann M."/>
            <person name="Spieth J."/>
            <person name="Stajich J.E."/>
            <person name="Wei C."/>
            <person name="Willey D."/>
            <person name="Wilson R.K."/>
            <person name="Durbin R."/>
            <person name="Waterston R.H."/>
        </authorList>
    </citation>
    <scope>NUCLEOTIDE SEQUENCE [LARGE SCALE GENOMIC DNA]</scope>
    <source>
        <strain evidence="6 7">AF16</strain>
    </source>
</reference>
<dbReference type="SMART" id="SM01381">
    <property type="entry name" value="7TM_GPCR_Srsx"/>
    <property type="match status" value="1"/>
</dbReference>
<dbReference type="InterPro" id="IPR000276">
    <property type="entry name" value="GPCR_Rhodpsn"/>
</dbReference>
<name>B6II92_CAEBR</name>
<dbReference type="InterPro" id="IPR047130">
    <property type="entry name" value="7TM_GPCR_Srsx_nematod"/>
</dbReference>
<dbReference type="AlphaFoldDB" id="B6II92"/>
<keyword evidence="3 5" id="KW-1133">Transmembrane helix</keyword>
<evidence type="ECO:0000256" key="1">
    <source>
        <dbReference type="ARBA" id="ARBA00004370"/>
    </source>
</evidence>
<evidence type="ECO:0000313" key="7">
    <source>
        <dbReference type="Proteomes" id="UP000008549"/>
    </source>
</evidence>
<organism evidence="6 7">
    <name type="scientific">Caenorhabditis briggsae</name>
    <dbReference type="NCBI Taxonomy" id="6238"/>
    <lineage>
        <taxon>Eukaryota</taxon>
        <taxon>Metazoa</taxon>
        <taxon>Ecdysozoa</taxon>
        <taxon>Nematoda</taxon>
        <taxon>Chromadorea</taxon>
        <taxon>Rhabditida</taxon>
        <taxon>Rhabditina</taxon>
        <taxon>Rhabditomorpha</taxon>
        <taxon>Rhabditoidea</taxon>
        <taxon>Rhabditidae</taxon>
        <taxon>Peloderinae</taxon>
        <taxon>Caenorhabditis</taxon>
    </lineage>
</organism>
<dbReference type="PANTHER" id="PTHR23360:SF16">
    <property type="entry name" value="G-PROTEIN COUPLED RECEPTORS FAMILY 1 PROFILE DOMAIN-CONTAINING PROTEIN"/>
    <property type="match status" value="1"/>
</dbReference>
<evidence type="ECO:0000256" key="4">
    <source>
        <dbReference type="ARBA" id="ARBA00023136"/>
    </source>
</evidence>
<evidence type="ECO:0000313" key="6">
    <source>
        <dbReference type="EMBL" id="CAR99622.1"/>
    </source>
</evidence>
<dbReference type="CTD" id="68918356"/>
<dbReference type="InterPro" id="IPR019424">
    <property type="entry name" value="7TM_GPCR_Srsx"/>
</dbReference>
<feature type="transmembrane region" description="Helical" evidence="5">
    <location>
        <begin position="12"/>
        <end position="37"/>
    </location>
</feature>
<keyword evidence="2 5" id="KW-0812">Transmembrane</keyword>
<proteinExistence type="predicted"/>
<evidence type="ECO:0000256" key="5">
    <source>
        <dbReference type="SAM" id="Phobius"/>
    </source>
</evidence>
<dbReference type="KEGG" id="cbr:CBG_26892"/>
<evidence type="ECO:0000313" key="8">
    <source>
        <dbReference type="WormBase" id="CBG26892"/>
    </source>
</evidence>
<keyword evidence="4 5" id="KW-0472">Membrane</keyword>
<protein>
    <submittedName>
        <fullName evidence="6">Protein CBG26892</fullName>
    </submittedName>
</protein>